<dbReference type="EMBL" id="LT629804">
    <property type="protein sequence ID" value="SDU82217.1"/>
    <property type="molecule type" value="Genomic_DNA"/>
</dbReference>
<keyword evidence="1" id="KW-0812">Transmembrane</keyword>
<keyword evidence="1" id="KW-1133">Transmembrane helix</keyword>
<protein>
    <submittedName>
        <fullName evidence="2">Uncharacterized protein</fullName>
    </submittedName>
</protein>
<dbReference type="GeneID" id="65345405"/>
<evidence type="ECO:0000256" key="1">
    <source>
        <dbReference type="SAM" id="Phobius"/>
    </source>
</evidence>
<reference evidence="3" key="1">
    <citation type="submission" date="2016-10" db="EMBL/GenBank/DDBJ databases">
        <authorList>
            <person name="Varghese N."/>
            <person name="Submissions S."/>
        </authorList>
    </citation>
    <scope>NUCLEOTIDE SEQUENCE [LARGE SCALE GENOMIC DNA]</scope>
    <source>
        <strain evidence="3">DSM 10002</strain>
    </source>
</reference>
<dbReference type="Proteomes" id="UP000214355">
    <property type="component" value="Chromosome I"/>
</dbReference>
<organism evidence="2 3">
    <name type="scientific">Arcanobacterium phocae</name>
    <dbReference type="NCBI Taxonomy" id="131112"/>
    <lineage>
        <taxon>Bacteria</taxon>
        <taxon>Bacillati</taxon>
        <taxon>Actinomycetota</taxon>
        <taxon>Actinomycetes</taxon>
        <taxon>Actinomycetales</taxon>
        <taxon>Actinomycetaceae</taxon>
        <taxon>Arcanobacterium</taxon>
    </lineage>
</organism>
<accession>A0A1H2LMI4</accession>
<dbReference type="STRING" id="131112.SAMN04489737_1682"/>
<dbReference type="RefSeq" id="WP_091282170.1">
    <property type="nucleotide sequence ID" value="NZ_JABAOS010000002.1"/>
</dbReference>
<sequence length="113" mass="12671">MWLPLIVVCVMSVFAIGVIWLIASWRRPEKGFVGYYVDAVKAMRADRLDTEQFAIEHHDVSINDVFSTFAPYEGDAYLTPEELNAAVSELASNPGVERVKKVADMLKKENHAA</sequence>
<gene>
    <name evidence="2" type="ORF">SAMN04489737_1682</name>
</gene>
<keyword evidence="1" id="KW-0472">Membrane</keyword>
<dbReference type="AlphaFoldDB" id="A0A1H2LMI4"/>
<evidence type="ECO:0000313" key="2">
    <source>
        <dbReference type="EMBL" id="SDU82217.1"/>
    </source>
</evidence>
<feature type="transmembrane region" description="Helical" evidence="1">
    <location>
        <begin position="6"/>
        <end position="23"/>
    </location>
</feature>
<name>A0A1H2LMI4_9ACTO</name>
<keyword evidence="3" id="KW-1185">Reference proteome</keyword>
<proteinExistence type="predicted"/>
<evidence type="ECO:0000313" key="3">
    <source>
        <dbReference type="Proteomes" id="UP000214355"/>
    </source>
</evidence>